<protein>
    <recommendedName>
        <fullName evidence="3">DUF4270 domain-containing protein</fullName>
    </recommendedName>
</protein>
<proteinExistence type="predicted"/>
<organism evidence="1 2">
    <name type="scientific">Bergeyella zoohelcum</name>
    <dbReference type="NCBI Taxonomy" id="1015"/>
    <lineage>
        <taxon>Bacteria</taxon>
        <taxon>Pseudomonadati</taxon>
        <taxon>Bacteroidota</taxon>
        <taxon>Flavobacteriia</taxon>
        <taxon>Flavobacteriales</taxon>
        <taxon>Weeksellaceae</taxon>
        <taxon>Bergeyella</taxon>
    </lineage>
</organism>
<dbReference type="InterPro" id="IPR025366">
    <property type="entry name" value="DUF4270"/>
</dbReference>
<sequence length="495" mass="55719">MPKALVLLSGLVVLSCEPEVDRLGEQFFPKTDVEEAHYDIVGYNINNKDTLRADNLELGNLMLGAFREQVFGTQKAAFVSQVRLENYAPDFGENPVVDSAVLVLKPLYDVRKPDEYEDGDYVFPDGDVAAKKKVISYPVHKYGKETLPNGEFTINVQEVTDYLGMVSSPKFSNKVVGLNPTLIGTKKFKGTVNEVNITKDEDNSTLYSHDASLRIPLDKAFIQSKIIDKEGTSVLADAASFIRHFRGVRVSVEENDGYLMSLDYSAMHIMVYYKNDKTENGTTTRVRQNFKMSLGAGNVRFGQYEYDRAGSAVATAMSNINTVSGDKQLYLQGMGGPSVGLKVPASAISDLKQKFQNDKVGIMGAKIRLYLDDSWDNDYELPTRFVFYQKDKNDFIPDMKVFSSIEGFSIFAFQNKTPKYYDIVVTETLKRIVEKEAKNQDFILEIGNWRVNTQTGQLYGFQYDTRAYTPHRMVFTGTQPGNDKKVQLIVTYAKN</sequence>
<reference evidence="1 2" key="1">
    <citation type="submission" date="2018-06" db="EMBL/GenBank/DDBJ databases">
        <authorList>
            <consortium name="Pathogen Informatics"/>
            <person name="Doyle S."/>
        </authorList>
    </citation>
    <scope>NUCLEOTIDE SEQUENCE [LARGE SCALE GENOMIC DNA]</scope>
    <source>
        <strain evidence="1 2">NCTC11661</strain>
    </source>
</reference>
<accession>A0A380ZVE3</accession>
<dbReference type="Pfam" id="PF14092">
    <property type="entry name" value="DUF4270"/>
    <property type="match status" value="1"/>
</dbReference>
<name>A0A380ZVE3_9FLAO</name>
<evidence type="ECO:0008006" key="3">
    <source>
        <dbReference type="Google" id="ProtNLM"/>
    </source>
</evidence>
<dbReference type="Proteomes" id="UP000255515">
    <property type="component" value="Unassembled WGS sequence"/>
</dbReference>
<dbReference type="EMBL" id="UFTJ01000003">
    <property type="protein sequence ID" value="SUV52985.1"/>
    <property type="molecule type" value="Genomic_DNA"/>
</dbReference>
<dbReference type="PROSITE" id="PS51257">
    <property type="entry name" value="PROKAR_LIPOPROTEIN"/>
    <property type="match status" value="1"/>
</dbReference>
<evidence type="ECO:0000313" key="1">
    <source>
        <dbReference type="EMBL" id="SUV52985.1"/>
    </source>
</evidence>
<dbReference type="AlphaFoldDB" id="A0A380ZVE3"/>
<evidence type="ECO:0000313" key="2">
    <source>
        <dbReference type="Proteomes" id="UP000255515"/>
    </source>
</evidence>
<gene>
    <name evidence="1" type="ORF">NCTC11661_02132</name>
</gene>